<keyword evidence="4" id="KW-1185">Reference proteome</keyword>
<evidence type="ECO:0000313" key="3">
    <source>
        <dbReference type="EMBL" id="KAL1608676.1"/>
    </source>
</evidence>
<feature type="region of interest" description="Disordered" evidence="2">
    <location>
        <begin position="378"/>
        <end position="444"/>
    </location>
</feature>
<feature type="coiled-coil region" evidence="1">
    <location>
        <begin position="303"/>
        <end position="330"/>
    </location>
</feature>
<evidence type="ECO:0000256" key="1">
    <source>
        <dbReference type="SAM" id="Coils"/>
    </source>
</evidence>
<name>A0ABR3RW64_9PLEO</name>
<evidence type="ECO:0000256" key="2">
    <source>
        <dbReference type="SAM" id="MobiDB-lite"/>
    </source>
</evidence>
<dbReference type="Proteomes" id="UP001521222">
    <property type="component" value="Unassembled WGS sequence"/>
</dbReference>
<feature type="region of interest" description="Disordered" evidence="2">
    <location>
        <begin position="487"/>
        <end position="555"/>
    </location>
</feature>
<sequence>MNEVVPETTAYDVVNPFAPRGNTRVARRWRIDEQKLEVAGCDEAEAEEASAQLKAERDEQKALFHFTPEEWELSVANWSGFVASRGAGSALDPGGFYTPSNGLVEEQEGAAKVGEERFSKVLAAQHEKCLICAAAQDIKNDGWISEEMSEQKIKRLAHTIPKVMPFPATEGPIASEVLGESNFEDLVNVSAWGHERARPAPQKGPLSNLDRLGEALPQADVLEPKPGSFHELAERKDYVTATEELLRATSDGELLDIIIQHSENTELFRERVDVFRQNKTSAADAITWADTTQCLSDGERESYARAAAAVWELERDLVILEEKREAVKKQLQVARYGYTPHPYSKGRAETRRKFGIGYYPELDARSIKYGRVSLNGIVHSDEENGGRGEETAEEEEKEEEPAHSALWQEAIEPNAGPEGSPVPYSFAESPEQIQEEEPASVNAGPSLFLSAINKFRRQPIDDVQVGNASSSNEEGLFKYDQMGGAFPAMEEGVGEETPVASASKGKAKKDSKTEGLIEEDGVSLRDFAVKPDDKKPKSMRKLSIKEGSTRRPQWR</sequence>
<feature type="compositionally biased region" description="Basic and acidic residues" evidence="2">
    <location>
        <begin position="379"/>
        <end position="390"/>
    </location>
</feature>
<feature type="compositionally biased region" description="Basic and acidic residues" evidence="2">
    <location>
        <begin position="527"/>
        <end position="536"/>
    </location>
</feature>
<proteinExistence type="predicted"/>
<gene>
    <name evidence="3" type="ORF">SLS59_001866</name>
</gene>
<dbReference type="EMBL" id="JAKIXB020000005">
    <property type="protein sequence ID" value="KAL1608676.1"/>
    <property type="molecule type" value="Genomic_DNA"/>
</dbReference>
<comment type="caution">
    <text evidence="3">The sequence shown here is derived from an EMBL/GenBank/DDBJ whole genome shotgun (WGS) entry which is preliminary data.</text>
</comment>
<organism evidence="3 4">
    <name type="scientific">Nothophoma quercina</name>
    <dbReference type="NCBI Taxonomy" id="749835"/>
    <lineage>
        <taxon>Eukaryota</taxon>
        <taxon>Fungi</taxon>
        <taxon>Dikarya</taxon>
        <taxon>Ascomycota</taxon>
        <taxon>Pezizomycotina</taxon>
        <taxon>Dothideomycetes</taxon>
        <taxon>Pleosporomycetidae</taxon>
        <taxon>Pleosporales</taxon>
        <taxon>Pleosporineae</taxon>
        <taxon>Didymellaceae</taxon>
        <taxon>Nothophoma</taxon>
    </lineage>
</organism>
<reference evidence="3 4" key="1">
    <citation type="submission" date="2024-02" db="EMBL/GenBank/DDBJ databases">
        <title>De novo assembly and annotation of 12 fungi associated with fruit tree decline syndrome in Ontario, Canada.</title>
        <authorList>
            <person name="Sulman M."/>
            <person name="Ellouze W."/>
            <person name="Ilyukhin E."/>
        </authorList>
    </citation>
    <scope>NUCLEOTIDE SEQUENCE [LARGE SCALE GENOMIC DNA]</scope>
    <source>
        <strain evidence="3 4">M97-236</strain>
    </source>
</reference>
<protein>
    <submittedName>
        <fullName evidence="3">Uncharacterized protein</fullName>
    </submittedName>
</protein>
<accession>A0ABR3RW64</accession>
<keyword evidence="1" id="KW-0175">Coiled coil</keyword>
<evidence type="ECO:0000313" key="4">
    <source>
        <dbReference type="Proteomes" id="UP001521222"/>
    </source>
</evidence>